<feature type="region of interest" description="Disordered" evidence="1">
    <location>
        <begin position="67"/>
        <end position="97"/>
    </location>
</feature>
<feature type="region of interest" description="Disordered" evidence="1">
    <location>
        <begin position="1"/>
        <end position="24"/>
    </location>
</feature>
<feature type="compositionally biased region" description="Acidic residues" evidence="1">
    <location>
        <begin position="87"/>
        <end position="97"/>
    </location>
</feature>
<protein>
    <submittedName>
        <fullName evidence="2">Uncharacterized protein</fullName>
    </submittedName>
</protein>
<evidence type="ECO:0000256" key="1">
    <source>
        <dbReference type="SAM" id="MobiDB-lite"/>
    </source>
</evidence>
<dbReference type="AlphaFoldDB" id="Q6H5D6"/>
<reference evidence="3" key="1">
    <citation type="journal article" date="2005" name="Nature">
        <title>The map-based sequence of the rice genome.</title>
        <authorList>
            <consortium name="International rice genome sequencing project (IRGSP)"/>
            <person name="Matsumoto T."/>
            <person name="Wu J."/>
            <person name="Kanamori H."/>
            <person name="Katayose Y."/>
            <person name="Fujisawa M."/>
            <person name="Namiki N."/>
            <person name="Mizuno H."/>
            <person name="Yamamoto K."/>
            <person name="Antonio B.A."/>
            <person name="Baba T."/>
            <person name="Sakata K."/>
            <person name="Nagamura Y."/>
            <person name="Aoki H."/>
            <person name="Arikawa K."/>
            <person name="Arita K."/>
            <person name="Bito T."/>
            <person name="Chiden Y."/>
            <person name="Fujitsuka N."/>
            <person name="Fukunaka R."/>
            <person name="Hamada M."/>
            <person name="Harada C."/>
            <person name="Hayashi A."/>
            <person name="Hijishita S."/>
            <person name="Honda M."/>
            <person name="Hosokawa S."/>
            <person name="Ichikawa Y."/>
            <person name="Idonuma A."/>
            <person name="Iijima M."/>
            <person name="Ikeda M."/>
            <person name="Ikeno M."/>
            <person name="Ito K."/>
            <person name="Ito S."/>
            <person name="Ito T."/>
            <person name="Ito Y."/>
            <person name="Ito Y."/>
            <person name="Iwabuchi A."/>
            <person name="Kamiya K."/>
            <person name="Karasawa W."/>
            <person name="Kurita K."/>
            <person name="Katagiri S."/>
            <person name="Kikuta A."/>
            <person name="Kobayashi H."/>
            <person name="Kobayashi N."/>
            <person name="Machita K."/>
            <person name="Maehara T."/>
            <person name="Masukawa M."/>
            <person name="Mizubayashi T."/>
            <person name="Mukai Y."/>
            <person name="Nagasaki H."/>
            <person name="Nagata Y."/>
            <person name="Naito S."/>
            <person name="Nakashima M."/>
            <person name="Nakama Y."/>
            <person name="Nakamichi Y."/>
            <person name="Nakamura M."/>
            <person name="Meguro A."/>
            <person name="Negishi M."/>
            <person name="Ohta I."/>
            <person name="Ohta T."/>
            <person name="Okamoto M."/>
            <person name="Ono N."/>
            <person name="Saji S."/>
            <person name="Sakaguchi M."/>
            <person name="Sakai K."/>
            <person name="Shibata M."/>
            <person name="Shimokawa T."/>
            <person name="Song J."/>
            <person name="Takazaki Y."/>
            <person name="Terasawa K."/>
            <person name="Tsugane M."/>
            <person name="Tsuji K."/>
            <person name="Ueda S."/>
            <person name="Waki K."/>
            <person name="Yamagata H."/>
            <person name="Yamamoto M."/>
            <person name="Yamamoto S."/>
            <person name="Yamane H."/>
            <person name="Yoshiki S."/>
            <person name="Yoshihara R."/>
            <person name="Yukawa K."/>
            <person name="Zhong H."/>
            <person name="Yano M."/>
            <person name="Yuan Q."/>
            <person name="Ouyang S."/>
            <person name="Liu J."/>
            <person name="Jones K.M."/>
            <person name="Gansberger K."/>
            <person name="Moffat K."/>
            <person name="Hill J."/>
            <person name="Bera J."/>
            <person name="Fadrosh D."/>
            <person name="Jin S."/>
            <person name="Johri S."/>
            <person name="Kim M."/>
            <person name="Overton L."/>
            <person name="Reardon M."/>
            <person name="Tsitrin T."/>
            <person name="Vuong H."/>
            <person name="Weaver B."/>
            <person name="Ciecko A."/>
            <person name="Tallon L."/>
            <person name="Jackson J."/>
            <person name="Pai G."/>
            <person name="Aken S.V."/>
            <person name="Utterback T."/>
            <person name="Reidmuller S."/>
            <person name="Feldblyum T."/>
            <person name="Hsiao J."/>
            <person name="Zismann V."/>
            <person name="Iobst S."/>
            <person name="de Vazeille A.R."/>
            <person name="Buell C.R."/>
            <person name="Ying K."/>
            <person name="Li Y."/>
            <person name="Lu T."/>
            <person name="Huang Y."/>
            <person name="Zhao Q."/>
            <person name="Feng Q."/>
            <person name="Zhang L."/>
            <person name="Zhu J."/>
            <person name="Weng Q."/>
            <person name="Mu J."/>
            <person name="Lu Y."/>
            <person name="Fan D."/>
            <person name="Liu Y."/>
            <person name="Guan J."/>
            <person name="Zhang Y."/>
            <person name="Yu S."/>
            <person name="Liu X."/>
            <person name="Zhang Y."/>
            <person name="Hong G."/>
            <person name="Han B."/>
            <person name="Choisne N."/>
            <person name="Demange N."/>
            <person name="Orjeda G."/>
            <person name="Samain S."/>
            <person name="Cattolico L."/>
            <person name="Pelletier E."/>
            <person name="Couloux A."/>
            <person name="Segurens B."/>
            <person name="Wincker P."/>
            <person name="D'Hont A."/>
            <person name="Scarpelli C."/>
            <person name="Weissenbach J."/>
            <person name="Salanoubat M."/>
            <person name="Quetier F."/>
            <person name="Yu Y."/>
            <person name="Kim H.R."/>
            <person name="Rambo T."/>
            <person name="Currie J."/>
            <person name="Collura K."/>
            <person name="Luo M."/>
            <person name="Yang T."/>
            <person name="Ammiraju J.S.S."/>
            <person name="Engler F."/>
            <person name="Soderlund C."/>
            <person name="Wing R.A."/>
            <person name="Palmer L.E."/>
            <person name="de la Bastide M."/>
            <person name="Spiegel L."/>
            <person name="Nascimento L."/>
            <person name="Zutavern T."/>
            <person name="O'Shaughnessy A."/>
            <person name="Dike S."/>
            <person name="Dedhia N."/>
            <person name="Preston R."/>
            <person name="Balija V."/>
            <person name="McCombie W.R."/>
            <person name="Chow T."/>
            <person name="Chen H."/>
            <person name="Chung M."/>
            <person name="Chen C."/>
            <person name="Shaw J."/>
            <person name="Wu H."/>
            <person name="Hsiao K."/>
            <person name="Chao Y."/>
            <person name="Chu M."/>
            <person name="Cheng C."/>
            <person name="Hour A."/>
            <person name="Lee P."/>
            <person name="Lin S."/>
            <person name="Lin Y."/>
            <person name="Liou J."/>
            <person name="Liu S."/>
            <person name="Hsing Y."/>
            <person name="Raghuvanshi S."/>
            <person name="Mohanty A."/>
            <person name="Bharti A.K."/>
            <person name="Gaur A."/>
            <person name="Gupta V."/>
            <person name="Kumar D."/>
            <person name="Ravi V."/>
            <person name="Vij S."/>
            <person name="Kapur A."/>
            <person name="Khurana P."/>
            <person name="Khurana P."/>
            <person name="Khurana J.P."/>
            <person name="Tyagi A.K."/>
            <person name="Gaikwad K."/>
            <person name="Singh A."/>
            <person name="Dalal V."/>
            <person name="Srivastava S."/>
            <person name="Dixit A."/>
            <person name="Pal A.K."/>
            <person name="Ghazi I.A."/>
            <person name="Yadav M."/>
            <person name="Pandit A."/>
            <person name="Bhargava A."/>
            <person name="Sureshbabu K."/>
            <person name="Batra K."/>
            <person name="Sharma T.R."/>
            <person name="Mohapatra T."/>
            <person name="Singh N.K."/>
            <person name="Messing J."/>
            <person name="Nelson A.B."/>
            <person name="Fuks G."/>
            <person name="Kavchok S."/>
            <person name="Keizer G."/>
            <person name="Linton E."/>
            <person name="Llaca V."/>
            <person name="Song R."/>
            <person name="Tanyolac B."/>
            <person name="Young S."/>
            <person name="Ho-Il K."/>
            <person name="Hahn J.H."/>
            <person name="Sangsakoo G."/>
            <person name="Vanavichit A."/>
            <person name="de Mattos Luiz.A.T."/>
            <person name="Zimmer P.D."/>
            <person name="Malone G."/>
            <person name="Dellagostin O."/>
            <person name="de Oliveira A.C."/>
            <person name="Bevan M."/>
            <person name="Bancroft I."/>
            <person name="Minx P."/>
            <person name="Cordum H."/>
            <person name="Wilson R."/>
            <person name="Cheng Z."/>
            <person name="Jin W."/>
            <person name="Jiang J."/>
            <person name="Leong S.A."/>
            <person name="Iwama H."/>
            <person name="Gojobori T."/>
            <person name="Itoh T."/>
            <person name="Niimura Y."/>
            <person name="Fujii Y."/>
            <person name="Habara T."/>
            <person name="Sakai H."/>
            <person name="Sato Y."/>
            <person name="Wilson G."/>
            <person name="Kumar K."/>
            <person name="McCouch S."/>
            <person name="Juretic N."/>
            <person name="Hoen D."/>
            <person name="Wright S."/>
            <person name="Bruskiewich R."/>
            <person name="Bureau T."/>
            <person name="Miyao A."/>
            <person name="Hirochika H."/>
            <person name="Nishikawa T."/>
            <person name="Kadowaki K."/>
            <person name="Sugiura M."/>
            <person name="Burr B."/>
            <person name="Sasaki T."/>
        </authorList>
    </citation>
    <scope>NUCLEOTIDE SEQUENCE [LARGE SCALE GENOMIC DNA]</scope>
    <source>
        <strain evidence="3">cv. Nipponbare</strain>
    </source>
</reference>
<dbReference type="Proteomes" id="UP000000763">
    <property type="component" value="Chromosome 9"/>
</dbReference>
<evidence type="ECO:0000313" key="2">
    <source>
        <dbReference type="EMBL" id="BAD26063.1"/>
    </source>
</evidence>
<evidence type="ECO:0000313" key="3">
    <source>
        <dbReference type="Proteomes" id="UP000000763"/>
    </source>
</evidence>
<proteinExistence type="predicted"/>
<accession>Q6H5D6</accession>
<reference evidence="3" key="2">
    <citation type="journal article" date="2008" name="Nucleic Acids Res.">
        <title>The rice annotation project database (RAP-DB): 2008 update.</title>
        <authorList>
            <consortium name="The rice annotation project (RAP)"/>
        </authorList>
    </citation>
    <scope>GENOME REANNOTATION</scope>
    <source>
        <strain evidence="3">cv. Nipponbare</strain>
    </source>
</reference>
<name>Q6H5D6_ORYSJ</name>
<sequence length="97" mass="10714">MATVAGVVDDGGRSPSSIRHSSGFLRGNREDFAKLVGGGSLRLGLNRRQRRRCRCCGARHEVRNMERERVSDDDGSTMNASSSFLAVDDEQEVERES</sequence>
<dbReference type="EMBL" id="AP005692">
    <property type="protein sequence ID" value="BAD26063.1"/>
    <property type="molecule type" value="Genomic_DNA"/>
</dbReference>
<gene>
    <name evidence="2" type="primary">OSJNBa0055N01.16</name>
</gene>
<organism evidence="2 3">
    <name type="scientific">Oryza sativa subsp. japonica</name>
    <name type="common">Rice</name>
    <dbReference type="NCBI Taxonomy" id="39947"/>
    <lineage>
        <taxon>Eukaryota</taxon>
        <taxon>Viridiplantae</taxon>
        <taxon>Streptophyta</taxon>
        <taxon>Embryophyta</taxon>
        <taxon>Tracheophyta</taxon>
        <taxon>Spermatophyta</taxon>
        <taxon>Magnoliopsida</taxon>
        <taxon>Liliopsida</taxon>
        <taxon>Poales</taxon>
        <taxon>Poaceae</taxon>
        <taxon>BOP clade</taxon>
        <taxon>Oryzoideae</taxon>
        <taxon>Oryzeae</taxon>
        <taxon>Oryzinae</taxon>
        <taxon>Oryza</taxon>
        <taxon>Oryza sativa</taxon>
    </lineage>
</organism>